<gene>
    <name evidence="2" type="ORF">AWB64_03975</name>
</gene>
<dbReference type="Pfam" id="PF16363">
    <property type="entry name" value="GDP_Man_Dehyd"/>
    <property type="match status" value="1"/>
</dbReference>
<evidence type="ECO:0000259" key="1">
    <source>
        <dbReference type="Pfam" id="PF16363"/>
    </source>
</evidence>
<proteinExistence type="predicted"/>
<dbReference type="SUPFAM" id="SSF51735">
    <property type="entry name" value="NAD(P)-binding Rossmann-fold domains"/>
    <property type="match status" value="1"/>
</dbReference>
<dbReference type="EMBL" id="FCOC02000012">
    <property type="protein sequence ID" value="SAL38290.1"/>
    <property type="molecule type" value="Genomic_DNA"/>
</dbReference>
<organism evidence="2 3">
    <name type="scientific">Caballeronia sordidicola</name>
    <name type="common">Burkholderia sordidicola</name>
    <dbReference type="NCBI Taxonomy" id="196367"/>
    <lineage>
        <taxon>Bacteria</taxon>
        <taxon>Pseudomonadati</taxon>
        <taxon>Pseudomonadota</taxon>
        <taxon>Betaproteobacteria</taxon>
        <taxon>Burkholderiales</taxon>
        <taxon>Burkholderiaceae</taxon>
        <taxon>Caballeronia</taxon>
    </lineage>
</organism>
<dbReference type="AlphaFoldDB" id="A0A158H3E5"/>
<name>A0A158H3E5_CABSO</name>
<protein>
    <submittedName>
        <fullName evidence="2">UDP-glucose 4-epimerase</fullName>
    </submittedName>
</protein>
<evidence type="ECO:0000313" key="2">
    <source>
        <dbReference type="EMBL" id="SAL38290.1"/>
    </source>
</evidence>
<dbReference type="InterPro" id="IPR016040">
    <property type="entry name" value="NAD(P)-bd_dom"/>
</dbReference>
<dbReference type="InterPro" id="IPR036291">
    <property type="entry name" value="NAD(P)-bd_dom_sf"/>
</dbReference>
<dbReference type="RefSeq" id="WP_060857053.1">
    <property type="nucleotide sequence ID" value="NZ_FCOC02000012.1"/>
</dbReference>
<reference evidence="2 3" key="1">
    <citation type="submission" date="2016-01" db="EMBL/GenBank/DDBJ databases">
        <authorList>
            <person name="Oliw E.H."/>
        </authorList>
    </citation>
    <scope>NUCLEOTIDE SEQUENCE [LARGE SCALE GENOMIC DNA]</scope>
    <source>
        <strain evidence="2">LMG 22029</strain>
    </source>
</reference>
<dbReference type="Proteomes" id="UP000054893">
    <property type="component" value="Unassembled WGS sequence"/>
</dbReference>
<sequence>MNDTKHPDGGTKRRRALITGLSGFTGRHMAERLLDEGYDVWGTTSPASEADVPGTTGLPVDLLDLDAVRACVADANPDVVVHLAGLAHVTGNPPTQSYLVNIMGSRNLLDALALLDKKPRAVLMASTSNVYGNANVEVIDENVPLSPGNDYAVSKLAMENMARLWLDRLPIFFTRPFNYTGVGQGEDFLLPKIVNHHARHEQKMSLGNLAVSRDFSDVRDVVEVYAQLIEKAPAGEVFNTCSGVGHSLGEILGMMRRIAGYEIEVFVDPRFMRRNEIAKLVGSNVKLRRAIGRVPVTPIYDTLEWMYKHARAKFESVAAVKA</sequence>
<accession>A0A158H3E5</accession>
<evidence type="ECO:0000313" key="3">
    <source>
        <dbReference type="Proteomes" id="UP000054893"/>
    </source>
</evidence>
<feature type="domain" description="NAD(P)-binding" evidence="1">
    <location>
        <begin position="17"/>
        <end position="297"/>
    </location>
</feature>
<dbReference type="Gene3D" id="3.40.50.720">
    <property type="entry name" value="NAD(P)-binding Rossmann-like Domain"/>
    <property type="match status" value="1"/>
</dbReference>
<dbReference type="PANTHER" id="PTHR43000">
    <property type="entry name" value="DTDP-D-GLUCOSE 4,6-DEHYDRATASE-RELATED"/>
    <property type="match status" value="1"/>
</dbReference>
<dbReference type="OrthoDB" id="5295702at2"/>
<dbReference type="Gene3D" id="3.90.25.10">
    <property type="entry name" value="UDP-galactose 4-epimerase, domain 1"/>
    <property type="match status" value="1"/>
</dbReference>